<evidence type="ECO:0000313" key="18">
    <source>
        <dbReference type="RefSeq" id="XP_006877567.1"/>
    </source>
</evidence>
<feature type="domain" description="C2H2-type" evidence="15">
    <location>
        <begin position="438"/>
        <end position="465"/>
    </location>
</feature>
<keyword evidence="7" id="KW-0862">Zinc</keyword>
<feature type="domain" description="C2H2-type" evidence="15">
    <location>
        <begin position="298"/>
        <end position="325"/>
    </location>
</feature>
<keyword evidence="4" id="KW-0479">Metal-binding</keyword>
<dbReference type="FunFam" id="3.30.160.60:FF:000508">
    <property type="entry name" value="Myeloid zinc finger 1"/>
    <property type="match status" value="1"/>
</dbReference>
<protein>
    <submittedName>
        <fullName evidence="18">Zinc finger protein 699-like</fullName>
    </submittedName>
</protein>
<dbReference type="GO" id="GO:0003677">
    <property type="term" value="F:DNA binding"/>
    <property type="evidence" value="ECO:0007669"/>
    <property type="project" value="UniProtKB-KW"/>
</dbReference>
<dbReference type="FunFam" id="3.30.160.60:FF:000052">
    <property type="entry name" value="zinc finger protein 546 isoform X1"/>
    <property type="match status" value="1"/>
</dbReference>
<feature type="domain" description="KRAB" evidence="16">
    <location>
        <begin position="37"/>
        <end position="105"/>
    </location>
</feature>
<keyword evidence="9" id="KW-0805">Transcription regulation</keyword>
<dbReference type="CDD" id="cd07765">
    <property type="entry name" value="KRAB_A-box"/>
    <property type="match status" value="1"/>
</dbReference>
<dbReference type="SUPFAM" id="SSF109640">
    <property type="entry name" value="KRAB domain (Kruppel-associated box)"/>
    <property type="match status" value="1"/>
</dbReference>
<gene>
    <name evidence="18" type="primary">LOC102832875</name>
</gene>
<sequence length="553" mass="63782">MNDIVTIRKRKFMTNQLLQRKQMVIDVLHPGKATDSLTLEDVTVNFTPEEWALLDDSQKKLYKDVMMETFENLNSVFQQADYREKFSVNKDFWSSVLEFFQFSDVEDENNDQRQCVRKYMLDCFREPKEGKEKKNKEDNQRETTCSSIAHLTRLRRTSTGVKSSHCHDDENTSLDHTLKNNVSTHTHHSKECGEACSCPFHRKPCIRTLTGKKLCKCENSVKRRSSLPLTKHLRAHSEKRSYECTECGENFTCSLDLSTHIKTHSRKWPYECKECGKSFTRFSNLTRHVLCHSGERPFECKECGKSFSRFSNLTRHISSHSGEKPYKCKECGKTFGHLSYLSVHVRTHSGEKPYECKECGKAFSRSSCLARHKSCHNGKKPYECEQCGKAFSRSTYLTIHTRTHTGEMPFECMECGKAFRHASSLTVHTNIHKGDKPYECKECGKRFGRSSHLTAHIRAHTGERPYECKECGKAFNYSSHLTRHVNSHSGKKTYKYKECGNVFRAPFAVHPDRNTGLKQYTSNIHLLSASENRLTSLGYYVVKEARVVLVLGS</sequence>
<dbReference type="SUPFAM" id="SSF57667">
    <property type="entry name" value="beta-beta-alpha zinc fingers"/>
    <property type="match status" value="5"/>
</dbReference>
<dbReference type="PROSITE" id="PS50805">
    <property type="entry name" value="KRAB"/>
    <property type="match status" value="1"/>
</dbReference>
<dbReference type="PROSITE" id="PS00028">
    <property type="entry name" value="ZINC_FINGER_C2H2_1"/>
    <property type="match status" value="9"/>
</dbReference>
<name>A0A9B0U7X8_CHRAS</name>
<dbReference type="GO" id="GO:0006355">
    <property type="term" value="P:regulation of DNA-templated transcription"/>
    <property type="evidence" value="ECO:0007669"/>
    <property type="project" value="InterPro"/>
</dbReference>
<evidence type="ECO:0000256" key="10">
    <source>
        <dbReference type="ARBA" id="ARBA00023125"/>
    </source>
</evidence>
<dbReference type="InterPro" id="IPR050758">
    <property type="entry name" value="Znf_C2H2-type"/>
</dbReference>
<dbReference type="GO" id="GO:0003735">
    <property type="term" value="F:structural constituent of ribosome"/>
    <property type="evidence" value="ECO:0007669"/>
    <property type="project" value="InterPro"/>
</dbReference>
<dbReference type="FunFam" id="3.30.160.60:FF:000101">
    <property type="entry name" value="zinc finger protein 436 isoform X1"/>
    <property type="match status" value="1"/>
</dbReference>
<keyword evidence="5" id="KW-0677">Repeat</keyword>
<keyword evidence="12" id="KW-0539">Nucleus</keyword>
<organism evidence="17 18">
    <name type="scientific">Chrysochloris asiatica</name>
    <name type="common">Cape golden mole</name>
    <dbReference type="NCBI Taxonomy" id="185453"/>
    <lineage>
        <taxon>Eukaryota</taxon>
        <taxon>Metazoa</taxon>
        <taxon>Chordata</taxon>
        <taxon>Craniata</taxon>
        <taxon>Vertebrata</taxon>
        <taxon>Euteleostomi</taxon>
        <taxon>Mammalia</taxon>
        <taxon>Eutheria</taxon>
        <taxon>Afrotheria</taxon>
        <taxon>Chrysochloridae</taxon>
        <taxon>Chrysochlorinae</taxon>
        <taxon>Chrysochloris</taxon>
    </lineage>
</organism>
<dbReference type="FunFam" id="3.30.160.60:FF:000022">
    <property type="entry name" value="zinc finger protein 383 isoform X1"/>
    <property type="match status" value="1"/>
</dbReference>
<dbReference type="Proteomes" id="UP000504623">
    <property type="component" value="Unplaced"/>
</dbReference>
<keyword evidence="6 14" id="KW-0863">Zinc-finger</keyword>
<dbReference type="Gene3D" id="3.30.70.3370">
    <property type="match status" value="1"/>
</dbReference>
<dbReference type="SMART" id="SM00355">
    <property type="entry name" value="ZnF_C2H2"/>
    <property type="match status" value="9"/>
</dbReference>
<comment type="function">
    <text evidence="1">May be involved in transcriptional regulation.</text>
</comment>
<dbReference type="OrthoDB" id="8117402at2759"/>
<dbReference type="PANTHER" id="PTHR23234:SF10">
    <property type="entry name" value="RIKEN CDNA 6720489N17 GENE-RELATED"/>
    <property type="match status" value="1"/>
</dbReference>
<dbReference type="PROSITE" id="PS50157">
    <property type="entry name" value="ZINC_FINGER_C2H2_2"/>
    <property type="match status" value="9"/>
</dbReference>
<evidence type="ECO:0000256" key="2">
    <source>
        <dbReference type="ARBA" id="ARBA00004123"/>
    </source>
</evidence>
<dbReference type="FunFam" id="3.30.160.60:FF:002254">
    <property type="entry name" value="Zinc finger protein 540"/>
    <property type="match status" value="1"/>
</dbReference>
<keyword evidence="17" id="KW-1185">Reference proteome</keyword>
<evidence type="ECO:0000259" key="15">
    <source>
        <dbReference type="PROSITE" id="PS50157"/>
    </source>
</evidence>
<dbReference type="PANTHER" id="PTHR23234">
    <property type="entry name" value="ZNF44 PROTEIN"/>
    <property type="match status" value="1"/>
</dbReference>
<dbReference type="InterPro" id="IPR053709">
    <property type="entry name" value="eRP_eS24_sf"/>
</dbReference>
<evidence type="ECO:0000256" key="6">
    <source>
        <dbReference type="ARBA" id="ARBA00022771"/>
    </source>
</evidence>
<dbReference type="GO" id="GO:0042802">
    <property type="term" value="F:identical protein binding"/>
    <property type="evidence" value="ECO:0007669"/>
    <property type="project" value="UniProtKB-ARBA"/>
</dbReference>
<keyword evidence="10" id="KW-0238">DNA-binding</keyword>
<feature type="domain" description="C2H2-type" evidence="15">
    <location>
        <begin position="354"/>
        <end position="381"/>
    </location>
</feature>
<accession>A0A9B0U7X8</accession>
<proteinExistence type="inferred from homology"/>
<evidence type="ECO:0000256" key="5">
    <source>
        <dbReference type="ARBA" id="ARBA00022737"/>
    </source>
</evidence>
<dbReference type="Gene3D" id="6.10.140.140">
    <property type="match status" value="1"/>
</dbReference>
<dbReference type="InterPro" id="IPR036236">
    <property type="entry name" value="Znf_C2H2_sf"/>
</dbReference>
<evidence type="ECO:0000256" key="13">
    <source>
        <dbReference type="ARBA" id="ARBA00023274"/>
    </source>
</evidence>
<evidence type="ECO:0000313" key="17">
    <source>
        <dbReference type="Proteomes" id="UP000504623"/>
    </source>
</evidence>
<dbReference type="Gene3D" id="3.30.160.60">
    <property type="entry name" value="Classic Zinc Finger"/>
    <property type="match status" value="9"/>
</dbReference>
<dbReference type="GO" id="GO:0005634">
    <property type="term" value="C:nucleus"/>
    <property type="evidence" value="ECO:0007669"/>
    <property type="project" value="UniProtKB-SubCell"/>
</dbReference>
<dbReference type="Pfam" id="PF13894">
    <property type="entry name" value="zf-C2H2_4"/>
    <property type="match status" value="1"/>
</dbReference>
<feature type="domain" description="C2H2-type" evidence="15">
    <location>
        <begin position="242"/>
        <end position="269"/>
    </location>
</feature>
<dbReference type="GO" id="GO:0008270">
    <property type="term" value="F:zinc ion binding"/>
    <property type="evidence" value="ECO:0007669"/>
    <property type="project" value="UniProtKB-KW"/>
</dbReference>
<evidence type="ECO:0000256" key="11">
    <source>
        <dbReference type="ARBA" id="ARBA00023163"/>
    </source>
</evidence>
<keyword evidence="13" id="KW-0687">Ribonucleoprotein</keyword>
<dbReference type="InterPro" id="IPR001909">
    <property type="entry name" value="KRAB"/>
</dbReference>
<feature type="domain" description="C2H2-type" evidence="15">
    <location>
        <begin position="466"/>
        <end position="493"/>
    </location>
</feature>
<comment type="subcellular location">
    <subcellularLocation>
        <location evidence="2">Nucleus</location>
    </subcellularLocation>
</comment>
<dbReference type="SUPFAM" id="SSF54189">
    <property type="entry name" value="Ribosomal proteins S24e, L23 and L15e"/>
    <property type="match status" value="1"/>
</dbReference>
<evidence type="ECO:0000256" key="7">
    <source>
        <dbReference type="ARBA" id="ARBA00022833"/>
    </source>
</evidence>
<dbReference type="GO" id="GO:0044391">
    <property type="term" value="C:ribosomal subunit"/>
    <property type="evidence" value="ECO:0007669"/>
    <property type="project" value="UniProtKB-ARBA"/>
</dbReference>
<evidence type="ECO:0000256" key="3">
    <source>
        <dbReference type="ARBA" id="ARBA00006991"/>
    </source>
</evidence>
<evidence type="ECO:0000256" key="4">
    <source>
        <dbReference type="ARBA" id="ARBA00022723"/>
    </source>
</evidence>
<dbReference type="GeneID" id="102832875"/>
<dbReference type="Pfam" id="PF00096">
    <property type="entry name" value="zf-C2H2"/>
    <property type="match status" value="8"/>
</dbReference>
<dbReference type="Pfam" id="PF01352">
    <property type="entry name" value="KRAB"/>
    <property type="match status" value="1"/>
</dbReference>
<feature type="domain" description="C2H2-type" evidence="15">
    <location>
        <begin position="270"/>
        <end position="297"/>
    </location>
</feature>
<comment type="similarity">
    <text evidence="3">Belongs to the krueppel C2H2-type zinc-finger protein family.</text>
</comment>
<dbReference type="FunFam" id="3.30.160.60:FF:000016">
    <property type="entry name" value="zinc finger protein 37 homolog"/>
    <property type="match status" value="1"/>
</dbReference>
<evidence type="ECO:0000256" key="8">
    <source>
        <dbReference type="ARBA" id="ARBA00022980"/>
    </source>
</evidence>
<dbReference type="SMART" id="SM00349">
    <property type="entry name" value="KRAB"/>
    <property type="match status" value="1"/>
</dbReference>
<evidence type="ECO:0000256" key="14">
    <source>
        <dbReference type="PROSITE-ProRule" id="PRU00042"/>
    </source>
</evidence>
<keyword evidence="8" id="KW-0689">Ribosomal protein</keyword>
<feature type="domain" description="C2H2-type" evidence="15">
    <location>
        <begin position="382"/>
        <end position="409"/>
    </location>
</feature>
<dbReference type="InterPro" id="IPR012678">
    <property type="entry name" value="Ribosomal_uL23/eL15/eS24_sf"/>
</dbReference>
<dbReference type="GO" id="GO:0006412">
    <property type="term" value="P:translation"/>
    <property type="evidence" value="ECO:0007669"/>
    <property type="project" value="InterPro"/>
</dbReference>
<dbReference type="RefSeq" id="XP_006877567.1">
    <property type="nucleotide sequence ID" value="XM_006877505.1"/>
</dbReference>
<dbReference type="FunFam" id="3.30.160.60:FF:001498">
    <property type="entry name" value="Zinc finger protein 404"/>
    <property type="match status" value="1"/>
</dbReference>
<feature type="domain" description="C2H2-type" evidence="15">
    <location>
        <begin position="410"/>
        <end position="437"/>
    </location>
</feature>
<dbReference type="AlphaFoldDB" id="A0A9B0U7X8"/>
<feature type="domain" description="C2H2-type" evidence="15">
    <location>
        <begin position="326"/>
        <end position="353"/>
    </location>
</feature>
<evidence type="ECO:0000256" key="9">
    <source>
        <dbReference type="ARBA" id="ARBA00023015"/>
    </source>
</evidence>
<keyword evidence="11" id="KW-0804">Transcription</keyword>
<reference evidence="18" key="1">
    <citation type="submission" date="2025-08" db="UniProtKB">
        <authorList>
            <consortium name="RefSeq"/>
        </authorList>
    </citation>
    <scope>IDENTIFICATION</scope>
    <source>
        <tissue evidence="18">Spleen</tissue>
    </source>
</reference>
<dbReference type="InterPro" id="IPR013087">
    <property type="entry name" value="Znf_C2H2_type"/>
</dbReference>
<dbReference type="FunFam" id="3.30.160.60:FF:000338">
    <property type="entry name" value="zinc finger protein 383"/>
    <property type="match status" value="1"/>
</dbReference>
<evidence type="ECO:0000256" key="12">
    <source>
        <dbReference type="ARBA" id="ARBA00023242"/>
    </source>
</evidence>
<dbReference type="InterPro" id="IPR036051">
    <property type="entry name" value="KRAB_dom_sf"/>
</dbReference>
<evidence type="ECO:0000256" key="1">
    <source>
        <dbReference type="ARBA" id="ARBA00003767"/>
    </source>
</evidence>
<evidence type="ECO:0000259" key="16">
    <source>
        <dbReference type="PROSITE" id="PS50805"/>
    </source>
</evidence>